<dbReference type="Pfam" id="PF03748">
    <property type="entry name" value="FliL"/>
    <property type="match status" value="1"/>
</dbReference>
<evidence type="ECO:0000256" key="4">
    <source>
        <dbReference type="ARBA" id="ARBA00022475"/>
    </source>
</evidence>
<evidence type="ECO:0000256" key="9">
    <source>
        <dbReference type="ARBA" id="ARBA00023136"/>
    </source>
</evidence>
<evidence type="ECO:0000256" key="5">
    <source>
        <dbReference type="ARBA" id="ARBA00022500"/>
    </source>
</evidence>
<comment type="caution">
    <text evidence="11">The sequence shown here is derived from an EMBL/GenBank/DDBJ whole genome shotgun (WGS) entry which is preliminary data.</text>
</comment>
<sequence>MAEADGLDVGAEVEKKGGKKKLIIILAIVLVLLGGGGAAAYFFLFSGSDDATSGDAVSTENAAMINAPSIYLKLDAPFVVDFMVDGKQRYLQLDMTIKSRDQVQIDAVKVHMPLIRNSLVLLLSSQSFDALQTMDGKAALKKAALDSINGILQQETEKGGIDSVLFTNFVMQ</sequence>
<evidence type="ECO:0000256" key="2">
    <source>
        <dbReference type="ARBA" id="ARBA00004162"/>
    </source>
</evidence>
<dbReference type="EMBL" id="JBAKAR010000013">
    <property type="protein sequence ID" value="MEL0614308.1"/>
    <property type="molecule type" value="Genomic_DNA"/>
</dbReference>
<feature type="transmembrane region" description="Helical" evidence="10">
    <location>
        <begin position="22"/>
        <end position="44"/>
    </location>
</feature>
<keyword evidence="11" id="KW-0282">Flagellum</keyword>
<comment type="function">
    <text evidence="1 10">Controls the rotational direction of flagella during chemotaxis.</text>
</comment>
<name>A0ABU9G975_9GAMM</name>
<evidence type="ECO:0000313" key="11">
    <source>
        <dbReference type="EMBL" id="MEL0614308.1"/>
    </source>
</evidence>
<evidence type="ECO:0000256" key="8">
    <source>
        <dbReference type="ARBA" id="ARBA00022989"/>
    </source>
</evidence>
<evidence type="ECO:0000313" key="12">
    <source>
        <dbReference type="Proteomes" id="UP001379949"/>
    </source>
</evidence>
<organism evidence="11 12">
    <name type="scientific">Marinomonas arenicola</name>
    <dbReference type="NCBI Taxonomy" id="569601"/>
    <lineage>
        <taxon>Bacteria</taxon>
        <taxon>Pseudomonadati</taxon>
        <taxon>Pseudomonadota</taxon>
        <taxon>Gammaproteobacteria</taxon>
        <taxon>Oceanospirillales</taxon>
        <taxon>Oceanospirillaceae</taxon>
        <taxon>Marinomonas</taxon>
    </lineage>
</organism>
<protein>
    <recommendedName>
        <fullName evidence="10">Flagellar protein FliL</fullName>
    </recommendedName>
</protein>
<evidence type="ECO:0000256" key="10">
    <source>
        <dbReference type="RuleBase" id="RU364125"/>
    </source>
</evidence>
<dbReference type="PANTHER" id="PTHR35091:SF2">
    <property type="entry name" value="FLAGELLAR PROTEIN FLIL"/>
    <property type="match status" value="1"/>
</dbReference>
<keyword evidence="7 10" id="KW-0283">Flagellar rotation</keyword>
<dbReference type="Proteomes" id="UP001379949">
    <property type="component" value="Unassembled WGS sequence"/>
</dbReference>
<keyword evidence="10" id="KW-0997">Cell inner membrane</keyword>
<keyword evidence="9 10" id="KW-0472">Membrane</keyword>
<dbReference type="RefSeq" id="WP_341567834.1">
    <property type="nucleotide sequence ID" value="NZ_JBAKAR010000013.1"/>
</dbReference>
<keyword evidence="6 10" id="KW-0812">Transmembrane</keyword>
<evidence type="ECO:0000256" key="6">
    <source>
        <dbReference type="ARBA" id="ARBA00022692"/>
    </source>
</evidence>
<reference evidence="11 12" key="1">
    <citation type="submission" date="2024-02" db="EMBL/GenBank/DDBJ databases">
        <title>Bacteria isolated from the canopy kelp, Nereocystis luetkeana.</title>
        <authorList>
            <person name="Pfister C.A."/>
            <person name="Younker I.T."/>
            <person name="Light S.H."/>
        </authorList>
    </citation>
    <scope>NUCLEOTIDE SEQUENCE [LARGE SCALE GENOMIC DNA]</scope>
    <source>
        <strain evidence="11 12">TI.4.07</strain>
    </source>
</reference>
<evidence type="ECO:0000256" key="1">
    <source>
        <dbReference type="ARBA" id="ARBA00002254"/>
    </source>
</evidence>
<accession>A0ABU9G975</accession>
<keyword evidence="11" id="KW-0969">Cilium</keyword>
<evidence type="ECO:0000256" key="3">
    <source>
        <dbReference type="ARBA" id="ARBA00008281"/>
    </source>
</evidence>
<evidence type="ECO:0000256" key="7">
    <source>
        <dbReference type="ARBA" id="ARBA00022779"/>
    </source>
</evidence>
<gene>
    <name evidence="11" type="ORF">V6242_14215</name>
</gene>
<dbReference type="PANTHER" id="PTHR35091">
    <property type="entry name" value="FLAGELLAR PROTEIN FLIL"/>
    <property type="match status" value="1"/>
</dbReference>
<keyword evidence="5 10" id="KW-0145">Chemotaxis</keyword>
<proteinExistence type="inferred from homology"/>
<dbReference type="InterPro" id="IPR005503">
    <property type="entry name" value="FliL"/>
</dbReference>
<comment type="subcellular location">
    <subcellularLocation>
        <location evidence="10">Cell inner membrane</location>
    </subcellularLocation>
    <subcellularLocation>
        <location evidence="2">Cell membrane</location>
        <topology evidence="2">Single-pass membrane protein</topology>
    </subcellularLocation>
</comment>
<comment type="similarity">
    <text evidence="3 10">Belongs to the FliL family.</text>
</comment>
<keyword evidence="4" id="KW-1003">Cell membrane</keyword>
<keyword evidence="8 10" id="KW-1133">Transmembrane helix</keyword>
<keyword evidence="11" id="KW-0966">Cell projection</keyword>
<keyword evidence="12" id="KW-1185">Reference proteome</keyword>